<dbReference type="RefSeq" id="WP_184822693.1">
    <property type="nucleotide sequence ID" value="NZ_BMTI01000003.1"/>
</dbReference>
<dbReference type="AlphaFoldDB" id="A0A7W7PRK8"/>
<sequence length="49" mass="5683">MDATLVRVVLLPVTMRLAGRANRWAPRPLRRLRIREADGPAEVLRREYA</sequence>
<reference evidence="1 2" key="1">
    <citation type="submission" date="2020-08" db="EMBL/GenBank/DDBJ databases">
        <title>Genomic Encyclopedia of Type Strains, Phase III (KMG-III): the genomes of soil and plant-associated and newly described type strains.</title>
        <authorList>
            <person name="Whitman W."/>
        </authorList>
    </citation>
    <scope>NUCLEOTIDE SEQUENCE [LARGE SCALE GENOMIC DNA]</scope>
    <source>
        <strain evidence="1 2">CECT 3273</strain>
    </source>
</reference>
<dbReference type="EMBL" id="JACHJI010000006">
    <property type="protein sequence ID" value="MBB4899764.1"/>
    <property type="molecule type" value="Genomic_DNA"/>
</dbReference>
<keyword evidence="2" id="KW-1185">Reference proteome</keyword>
<comment type="caution">
    <text evidence="1">The sequence shown here is derived from an EMBL/GenBank/DDBJ whole genome shotgun (WGS) entry which is preliminary data.</text>
</comment>
<evidence type="ECO:0000313" key="2">
    <source>
        <dbReference type="Proteomes" id="UP000579523"/>
    </source>
</evidence>
<proteinExistence type="predicted"/>
<name>A0A7W7PRK8_9ACTN</name>
<gene>
    <name evidence="1" type="ORF">FHS37_003825</name>
</gene>
<organism evidence="1 2">
    <name type="scientific">Streptomyces griseomycini</name>
    <dbReference type="NCBI Taxonomy" id="66895"/>
    <lineage>
        <taxon>Bacteria</taxon>
        <taxon>Bacillati</taxon>
        <taxon>Actinomycetota</taxon>
        <taxon>Actinomycetes</taxon>
        <taxon>Kitasatosporales</taxon>
        <taxon>Streptomycetaceae</taxon>
        <taxon>Streptomyces</taxon>
    </lineage>
</organism>
<evidence type="ECO:0000313" key="1">
    <source>
        <dbReference type="EMBL" id="MBB4899764.1"/>
    </source>
</evidence>
<accession>A0A7W7PRK8</accession>
<protein>
    <submittedName>
        <fullName evidence="1">Membrane protein YdfJ with MMPL/SSD domain</fullName>
    </submittedName>
</protein>
<dbReference type="Proteomes" id="UP000579523">
    <property type="component" value="Unassembled WGS sequence"/>
</dbReference>